<protein>
    <submittedName>
        <fullName evidence="1">Uncharacterized protein</fullName>
    </submittedName>
</protein>
<reference evidence="1 2" key="1">
    <citation type="journal article" date="2019" name="Nat. Ecol. Evol.">
        <title>Megaphylogeny resolves global patterns of mushroom evolution.</title>
        <authorList>
            <person name="Varga T."/>
            <person name="Krizsan K."/>
            <person name="Foldi C."/>
            <person name="Dima B."/>
            <person name="Sanchez-Garcia M."/>
            <person name="Sanchez-Ramirez S."/>
            <person name="Szollosi G.J."/>
            <person name="Szarkandi J.G."/>
            <person name="Papp V."/>
            <person name="Albert L."/>
            <person name="Andreopoulos W."/>
            <person name="Angelini C."/>
            <person name="Antonin V."/>
            <person name="Barry K.W."/>
            <person name="Bougher N.L."/>
            <person name="Buchanan P."/>
            <person name="Buyck B."/>
            <person name="Bense V."/>
            <person name="Catcheside P."/>
            <person name="Chovatia M."/>
            <person name="Cooper J."/>
            <person name="Damon W."/>
            <person name="Desjardin D."/>
            <person name="Finy P."/>
            <person name="Geml J."/>
            <person name="Haridas S."/>
            <person name="Hughes K."/>
            <person name="Justo A."/>
            <person name="Karasinski D."/>
            <person name="Kautmanova I."/>
            <person name="Kiss B."/>
            <person name="Kocsube S."/>
            <person name="Kotiranta H."/>
            <person name="LaButti K.M."/>
            <person name="Lechner B.E."/>
            <person name="Liimatainen K."/>
            <person name="Lipzen A."/>
            <person name="Lukacs Z."/>
            <person name="Mihaltcheva S."/>
            <person name="Morgado L.N."/>
            <person name="Niskanen T."/>
            <person name="Noordeloos M.E."/>
            <person name="Ohm R.A."/>
            <person name="Ortiz-Santana B."/>
            <person name="Ovrebo C."/>
            <person name="Racz N."/>
            <person name="Riley R."/>
            <person name="Savchenko A."/>
            <person name="Shiryaev A."/>
            <person name="Soop K."/>
            <person name="Spirin V."/>
            <person name="Szebenyi C."/>
            <person name="Tomsovsky M."/>
            <person name="Tulloss R.E."/>
            <person name="Uehling J."/>
            <person name="Grigoriev I.V."/>
            <person name="Vagvolgyi C."/>
            <person name="Papp T."/>
            <person name="Martin F.M."/>
            <person name="Miettinen O."/>
            <person name="Hibbett D.S."/>
            <person name="Nagy L.G."/>
        </authorList>
    </citation>
    <scope>NUCLEOTIDE SEQUENCE [LARGE SCALE GENOMIC DNA]</scope>
    <source>
        <strain evidence="1 2">NL-1719</strain>
    </source>
</reference>
<name>A0ACD2ZWW3_9AGAR</name>
<accession>A0ACD2ZWW3</accession>
<evidence type="ECO:0000313" key="2">
    <source>
        <dbReference type="Proteomes" id="UP000308600"/>
    </source>
</evidence>
<gene>
    <name evidence="1" type="ORF">BDN72DRAFT_782770</name>
</gene>
<keyword evidence="2" id="KW-1185">Reference proteome</keyword>
<sequence length="122" mass="14028">MTFNTKPSRHEHDAPTKDMVVGALLQGASFREVAEQFSIPKSTCYDIFAKFLKTGSTQNKPRSGRPRKLDPYAHRLLIRIARNNRKLSLRELGKLVTPTICSKTVHDELARDGLWRRRVRKV</sequence>
<dbReference type="EMBL" id="ML209922">
    <property type="protein sequence ID" value="TFK57876.1"/>
    <property type="molecule type" value="Genomic_DNA"/>
</dbReference>
<dbReference type="Proteomes" id="UP000308600">
    <property type="component" value="Unassembled WGS sequence"/>
</dbReference>
<proteinExistence type="predicted"/>
<feature type="non-terminal residue" evidence="1">
    <location>
        <position position="122"/>
    </location>
</feature>
<organism evidence="1 2">
    <name type="scientific">Pluteus cervinus</name>
    <dbReference type="NCBI Taxonomy" id="181527"/>
    <lineage>
        <taxon>Eukaryota</taxon>
        <taxon>Fungi</taxon>
        <taxon>Dikarya</taxon>
        <taxon>Basidiomycota</taxon>
        <taxon>Agaricomycotina</taxon>
        <taxon>Agaricomycetes</taxon>
        <taxon>Agaricomycetidae</taxon>
        <taxon>Agaricales</taxon>
        <taxon>Pluteineae</taxon>
        <taxon>Pluteaceae</taxon>
        <taxon>Pluteus</taxon>
    </lineage>
</organism>
<evidence type="ECO:0000313" key="1">
    <source>
        <dbReference type="EMBL" id="TFK57876.1"/>
    </source>
</evidence>